<sequence length="327" mass="35483">SATTKSCQKLLQTSTCPICGMTSIFRHRSNNQTVEGMLTMLRRLIGEAIDLVWMPGRRVSPIKMDPSQVDQLLANLCVNARDAITDTGRIAIETGMVTVDQVAAAGNPDAVAGEYVVLTVSDNGSGIDPETLSHLFEPFYTTKQMGEGTGLGLATVYGIVTQNNGFIEVRSEEGQGAIFAVYLPEYLETADTTLRTETVAVIPGGAGTVLLVEDEPMVLEMTTAMLEKLGYRVLPCAAAEEAIKLAELHRGEIDLLMTDVIMPNMNGRDLATQLSVRYPSLVCLFMSGYTADVIAHHGVLEEGVWFIQKPFSKKELADKLRGTLFNC</sequence>
<dbReference type="Pfam" id="PF02518">
    <property type="entry name" value="HATPase_c"/>
    <property type="match status" value="1"/>
</dbReference>
<proteinExistence type="predicted"/>
<feature type="non-terminal residue" evidence="6">
    <location>
        <position position="1"/>
    </location>
</feature>
<dbReference type="InterPro" id="IPR011006">
    <property type="entry name" value="CheY-like_superfamily"/>
</dbReference>
<evidence type="ECO:0000313" key="7">
    <source>
        <dbReference type="Proteomes" id="UP000184139"/>
    </source>
</evidence>
<evidence type="ECO:0000259" key="5">
    <source>
        <dbReference type="PROSITE" id="PS50110"/>
    </source>
</evidence>
<dbReference type="GO" id="GO:0004673">
    <property type="term" value="F:protein histidine kinase activity"/>
    <property type="evidence" value="ECO:0007669"/>
    <property type="project" value="UniProtKB-EC"/>
</dbReference>
<keyword evidence="6" id="KW-0418">Kinase</keyword>
<dbReference type="InterPro" id="IPR005467">
    <property type="entry name" value="His_kinase_dom"/>
</dbReference>
<organism evidence="6 7">
    <name type="scientific">Desulfofustis glycolicus DSM 9705</name>
    <dbReference type="NCBI Taxonomy" id="1121409"/>
    <lineage>
        <taxon>Bacteria</taxon>
        <taxon>Pseudomonadati</taxon>
        <taxon>Thermodesulfobacteriota</taxon>
        <taxon>Desulfobulbia</taxon>
        <taxon>Desulfobulbales</taxon>
        <taxon>Desulfocapsaceae</taxon>
        <taxon>Desulfofustis</taxon>
    </lineage>
</organism>
<accession>A0A1M5YYC4</accession>
<dbReference type="AlphaFoldDB" id="A0A1M5YYC4"/>
<dbReference type="InterPro" id="IPR001789">
    <property type="entry name" value="Sig_transdc_resp-reg_receiver"/>
</dbReference>
<dbReference type="SMART" id="SM00448">
    <property type="entry name" value="REC"/>
    <property type="match status" value="1"/>
</dbReference>
<dbReference type="InterPro" id="IPR003594">
    <property type="entry name" value="HATPase_dom"/>
</dbReference>
<evidence type="ECO:0000256" key="3">
    <source>
        <dbReference type="PROSITE-ProRule" id="PRU00169"/>
    </source>
</evidence>
<dbReference type="Pfam" id="PF00072">
    <property type="entry name" value="Response_reg"/>
    <property type="match status" value="1"/>
</dbReference>
<dbReference type="SMART" id="SM00387">
    <property type="entry name" value="HATPase_c"/>
    <property type="match status" value="1"/>
</dbReference>
<dbReference type="GO" id="GO:0000160">
    <property type="term" value="P:phosphorelay signal transduction system"/>
    <property type="evidence" value="ECO:0007669"/>
    <property type="project" value="InterPro"/>
</dbReference>
<dbReference type="EMBL" id="FQXS01000099">
    <property type="protein sequence ID" value="SHI16864.1"/>
    <property type="molecule type" value="Genomic_DNA"/>
</dbReference>
<dbReference type="Gene3D" id="3.30.565.10">
    <property type="entry name" value="Histidine kinase-like ATPase, C-terminal domain"/>
    <property type="match status" value="1"/>
</dbReference>
<feature type="domain" description="Response regulatory" evidence="5">
    <location>
        <begin position="208"/>
        <end position="324"/>
    </location>
</feature>
<comment type="catalytic activity">
    <reaction evidence="1">
        <text>ATP + protein L-histidine = ADP + protein N-phospho-L-histidine.</text>
        <dbReference type="EC" id="2.7.13.3"/>
    </reaction>
</comment>
<dbReference type="PRINTS" id="PR00344">
    <property type="entry name" value="BCTRLSENSOR"/>
</dbReference>
<dbReference type="PROSITE" id="PS50110">
    <property type="entry name" value="RESPONSE_REGULATORY"/>
    <property type="match status" value="1"/>
</dbReference>
<gene>
    <name evidence="6" type="ORF">SAMN02745124_04545</name>
</gene>
<evidence type="ECO:0000259" key="4">
    <source>
        <dbReference type="PROSITE" id="PS50109"/>
    </source>
</evidence>
<reference evidence="6 7" key="1">
    <citation type="submission" date="2016-11" db="EMBL/GenBank/DDBJ databases">
        <authorList>
            <person name="Jaros S."/>
            <person name="Januszkiewicz K."/>
            <person name="Wedrychowicz H."/>
        </authorList>
    </citation>
    <scope>NUCLEOTIDE SEQUENCE [LARGE SCALE GENOMIC DNA]</scope>
    <source>
        <strain evidence="6 7">DSM 9705</strain>
    </source>
</reference>
<feature type="modified residue" description="4-aspartylphosphate" evidence="3">
    <location>
        <position position="259"/>
    </location>
</feature>
<keyword evidence="3" id="KW-0597">Phosphoprotein</keyword>
<keyword evidence="6" id="KW-0808">Transferase</keyword>
<dbReference type="SUPFAM" id="SSF55874">
    <property type="entry name" value="ATPase domain of HSP90 chaperone/DNA topoisomerase II/histidine kinase"/>
    <property type="match status" value="1"/>
</dbReference>
<dbReference type="PANTHER" id="PTHR43065:SF42">
    <property type="entry name" value="TWO-COMPONENT SENSOR PPRA"/>
    <property type="match status" value="1"/>
</dbReference>
<dbReference type="STRING" id="1121409.SAMN02745124_04545"/>
<dbReference type="PROSITE" id="PS50109">
    <property type="entry name" value="HIS_KIN"/>
    <property type="match status" value="1"/>
</dbReference>
<keyword evidence="7" id="KW-1185">Reference proteome</keyword>
<dbReference type="Gene3D" id="3.40.50.2300">
    <property type="match status" value="1"/>
</dbReference>
<protein>
    <recommendedName>
        <fullName evidence="2">histidine kinase</fullName>
        <ecNumber evidence="2">2.7.13.3</ecNumber>
    </recommendedName>
</protein>
<dbReference type="Proteomes" id="UP000184139">
    <property type="component" value="Unassembled WGS sequence"/>
</dbReference>
<dbReference type="InterPro" id="IPR004358">
    <property type="entry name" value="Sig_transdc_His_kin-like_C"/>
</dbReference>
<evidence type="ECO:0000256" key="2">
    <source>
        <dbReference type="ARBA" id="ARBA00012438"/>
    </source>
</evidence>
<dbReference type="PANTHER" id="PTHR43065">
    <property type="entry name" value="SENSOR HISTIDINE KINASE"/>
    <property type="match status" value="1"/>
</dbReference>
<evidence type="ECO:0000256" key="1">
    <source>
        <dbReference type="ARBA" id="ARBA00000085"/>
    </source>
</evidence>
<feature type="domain" description="Histidine kinase" evidence="4">
    <location>
        <begin position="62"/>
        <end position="187"/>
    </location>
</feature>
<dbReference type="SUPFAM" id="SSF52172">
    <property type="entry name" value="CheY-like"/>
    <property type="match status" value="1"/>
</dbReference>
<evidence type="ECO:0000313" key="6">
    <source>
        <dbReference type="EMBL" id="SHI16864.1"/>
    </source>
</evidence>
<dbReference type="EC" id="2.7.13.3" evidence="2"/>
<name>A0A1M5YYC4_9BACT</name>
<dbReference type="InterPro" id="IPR036890">
    <property type="entry name" value="HATPase_C_sf"/>
</dbReference>